<sequence>MKWYVLQFTATRFQTVFKHLENMGVQFYCPMDVSKHYRRPDNQIGFRKRPVPLFPGYLFVNVDFGSIHSTKITALPWTQRFISFGGEPVPISEEDLTNVLVFEKGRGKSPSSEQAPEDIVKSIPHELAVVLLEDNPEKRSMLLLRYLDERFRSSVEKTESLSA</sequence>
<dbReference type="Proteomes" id="UP000254633">
    <property type="component" value="Unassembled WGS sequence"/>
</dbReference>
<reference evidence="3 4" key="1">
    <citation type="submission" date="2018-06" db="EMBL/GenBank/DDBJ databases">
        <authorList>
            <consortium name="Pathogen Informatics"/>
            <person name="Doyle S."/>
        </authorList>
    </citation>
    <scope>NUCLEOTIDE SEQUENCE [LARGE SCALE GENOMIC DNA]</scope>
    <source>
        <strain evidence="3 4">NCTC10060</strain>
    </source>
</reference>
<dbReference type="InterPro" id="IPR036735">
    <property type="entry name" value="NGN_dom_sf"/>
</dbReference>
<dbReference type="EMBL" id="UGXH01000001">
    <property type="protein sequence ID" value="SUG52989.1"/>
    <property type="molecule type" value="Genomic_DNA"/>
</dbReference>
<dbReference type="Gene3D" id="3.30.70.940">
    <property type="entry name" value="NusG, N-terminal domain"/>
    <property type="match status" value="1"/>
</dbReference>
<organism evidence="3 4">
    <name type="scientific">Salmonella diarizonae</name>
    <dbReference type="NCBI Taxonomy" id="59204"/>
    <lineage>
        <taxon>Bacteria</taxon>
        <taxon>Pseudomonadati</taxon>
        <taxon>Pseudomonadota</taxon>
        <taxon>Gammaproteobacteria</taxon>
        <taxon>Enterobacterales</taxon>
        <taxon>Enterobacteriaceae</taxon>
        <taxon>Salmonella</taxon>
    </lineage>
</organism>
<dbReference type="RefSeq" id="WP_116779484.1">
    <property type="nucleotide sequence ID" value="NZ_DACWWF010000017.1"/>
</dbReference>
<feature type="domain" description="NusG-like N-terminal" evidence="2">
    <location>
        <begin position="1"/>
        <end position="103"/>
    </location>
</feature>
<proteinExistence type="predicted"/>
<evidence type="ECO:0000259" key="2">
    <source>
        <dbReference type="SMART" id="SM00738"/>
    </source>
</evidence>
<gene>
    <name evidence="3" type="primary">rfaH_1</name>
    <name evidence="3" type="ORF">NCTC10060_00016</name>
</gene>
<evidence type="ECO:0000313" key="3">
    <source>
        <dbReference type="EMBL" id="SUG52989.1"/>
    </source>
</evidence>
<accession>A0A379TU14</accession>
<evidence type="ECO:0000256" key="1">
    <source>
        <dbReference type="ARBA" id="ARBA00023163"/>
    </source>
</evidence>
<dbReference type="InterPro" id="IPR006645">
    <property type="entry name" value="NGN-like_dom"/>
</dbReference>
<dbReference type="SMART" id="SM00738">
    <property type="entry name" value="NGN"/>
    <property type="match status" value="1"/>
</dbReference>
<protein>
    <submittedName>
        <fullName evidence="3">Transcription antitermination protein nusG</fullName>
    </submittedName>
</protein>
<dbReference type="GO" id="GO:0006354">
    <property type="term" value="P:DNA-templated transcription elongation"/>
    <property type="evidence" value="ECO:0007669"/>
    <property type="project" value="InterPro"/>
</dbReference>
<evidence type="ECO:0000313" key="4">
    <source>
        <dbReference type="Proteomes" id="UP000254633"/>
    </source>
</evidence>
<dbReference type="SUPFAM" id="SSF82679">
    <property type="entry name" value="N-utilization substance G protein NusG, N-terminal domain"/>
    <property type="match status" value="1"/>
</dbReference>
<dbReference type="Pfam" id="PF02357">
    <property type="entry name" value="NusG"/>
    <property type="match status" value="1"/>
</dbReference>
<name>A0A379TU14_SALDZ</name>
<keyword evidence="1" id="KW-0804">Transcription</keyword>
<dbReference type="AlphaFoldDB" id="A0A379TU14"/>